<keyword evidence="2" id="KW-1185">Reference proteome</keyword>
<evidence type="ECO:0000313" key="2">
    <source>
        <dbReference type="Proteomes" id="UP000321685"/>
    </source>
</evidence>
<protein>
    <submittedName>
        <fullName evidence="1">Uncharacterized protein</fullName>
    </submittedName>
</protein>
<comment type="caution">
    <text evidence="1">The sequence shown here is derived from an EMBL/GenBank/DDBJ whole genome shotgun (WGS) entry which is preliminary data.</text>
</comment>
<organism evidence="1 2">
    <name type="scientific">Pseudonocardia sulfidoxydans NBRC 16205</name>
    <dbReference type="NCBI Taxonomy" id="1223511"/>
    <lineage>
        <taxon>Bacteria</taxon>
        <taxon>Bacillati</taxon>
        <taxon>Actinomycetota</taxon>
        <taxon>Actinomycetes</taxon>
        <taxon>Pseudonocardiales</taxon>
        <taxon>Pseudonocardiaceae</taxon>
        <taxon>Pseudonocardia</taxon>
    </lineage>
</organism>
<gene>
    <name evidence="1" type="ORF">PSU4_08080</name>
</gene>
<dbReference type="AlphaFoldDB" id="A0A511DDU4"/>
<proteinExistence type="predicted"/>
<dbReference type="Proteomes" id="UP000321685">
    <property type="component" value="Unassembled WGS sequence"/>
</dbReference>
<accession>A0A511DDU4</accession>
<dbReference type="EMBL" id="BJVJ01000005">
    <property type="protein sequence ID" value="GEL21854.1"/>
    <property type="molecule type" value="Genomic_DNA"/>
</dbReference>
<reference evidence="1 2" key="1">
    <citation type="submission" date="2019-07" db="EMBL/GenBank/DDBJ databases">
        <title>Whole genome shotgun sequence of Pseudonocardia sulfidoxydans NBRC 16205.</title>
        <authorList>
            <person name="Hosoyama A."/>
            <person name="Uohara A."/>
            <person name="Ohji S."/>
            <person name="Ichikawa N."/>
        </authorList>
    </citation>
    <scope>NUCLEOTIDE SEQUENCE [LARGE SCALE GENOMIC DNA]</scope>
    <source>
        <strain evidence="1 2">NBRC 16205</strain>
    </source>
</reference>
<name>A0A511DDU4_9PSEU</name>
<evidence type="ECO:0000313" key="1">
    <source>
        <dbReference type="EMBL" id="GEL21854.1"/>
    </source>
</evidence>
<sequence>MLAANVGVVDAVVVGSLVIAEFSLLTEMTDPAFDPVFDFLATRSHSVVADAIQPSETKEGAWARVMHFELHDEGGSSDPFDDLPFRAGTH</sequence>